<sequence>MLVVGDSITHASVGDYSWRYFAWRHLQASGARVDFVGPRQDPYVGEGSPWTPQYADPHFDQDHAAAWGDRISYLPMHDREALMTTYRPDVVVLALGTNDLGWMRVPPADVLAATRAWVEASRTDVPGLDVVLVEVPWTTHAPAMEYNALLGSLATHLDTPEERVTVARAAEGYTMGRDDDLPADTYDQVHPNTRGQVRIAAAVTDALAGLGVGLPYPRPLVFPAEGPRVVPVLEQHSGEQEGTLRWSVPPGATSFDVWMREHPAPWQRRARAHPAASYVVTGIEPCQAYDFRVLARKGWTVAGHDVASPVVRVRVGPKVTERPRPRLRAGARQVRLRWESVDGACQYRFRAVTRSQRGRVVTSKVVDRPRAVLRRVPADSVVRVRVRAEGARNAGPWSRTRVRRVRR</sequence>
<dbReference type="Proteomes" id="UP000756387">
    <property type="component" value="Unassembled WGS sequence"/>
</dbReference>
<dbReference type="InterPro" id="IPR013783">
    <property type="entry name" value="Ig-like_fold"/>
</dbReference>
<keyword evidence="2" id="KW-0624">Polysaccharide degradation</keyword>
<dbReference type="PANTHER" id="PTHR30383:SF5">
    <property type="entry name" value="SGNH HYDROLASE-TYPE ESTERASE DOMAIN-CONTAINING PROTEIN"/>
    <property type="match status" value="1"/>
</dbReference>
<dbReference type="SUPFAM" id="SSF49265">
    <property type="entry name" value="Fibronectin type III"/>
    <property type="match status" value="1"/>
</dbReference>
<dbReference type="Pfam" id="PF13472">
    <property type="entry name" value="Lipase_GDSL_2"/>
    <property type="match status" value="1"/>
</dbReference>
<dbReference type="RefSeq" id="WP_193636389.1">
    <property type="nucleotide sequence ID" value="NZ_JADCSA010000001.1"/>
</dbReference>
<dbReference type="EMBL" id="JADCSA010000001">
    <property type="protein sequence ID" value="MBE7323040.1"/>
    <property type="molecule type" value="Genomic_DNA"/>
</dbReference>
<dbReference type="InterPro" id="IPR036514">
    <property type="entry name" value="SGNH_hydro_sf"/>
</dbReference>
<reference evidence="4 5" key="1">
    <citation type="submission" date="2020-10" db="EMBL/GenBank/DDBJ databases">
        <title>Nocardioides sp. isolated from sludge.</title>
        <authorList>
            <person name="Zhang X."/>
        </authorList>
    </citation>
    <scope>NUCLEOTIDE SEQUENCE [LARGE SCALE GENOMIC DNA]</scope>
    <source>
        <strain evidence="4 5">Y6</strain>
    </source>
</reference>
<evidence type="ECO:0000313" key="5">
    <source>
        <dbReference type="Proteomes" id="UP000756387"/>
    </source>
</evidence>
<dbReference type="SMART" id="SM00060">
    <property type="entry name" value="FN3"/>
    <property type="match status" value="2"/>
</dbReference>
<evidence type="ECO:0000256" key="1">
    <source>
        <dbReference type="ARBA" id="ARBA00023295"/>
    </source>
</evidence>
<dbReference type="PROSITE" id="PS50853">
    <property type="entry name" value="FN3"/>
    <property type="match status" value="1"/>
</dbReference>
<dbReference type="PANTHER" id="PTHR30383">
    <property type="entry name" value="THIOESTERASE 1/PROTEASE 1/LYSOPHOSPHOLIPASE L1"/>
    <property type="match status" value="1"/>
</dbReference>
<dbReference type="InterPro" id="IPR013830">
    <property type="entry name" value="SGNH_hydro"/>
</dbReference>
<keyword evidence="1" id="KW-0326">Glycosidase</keyword>
<dbReference type="Gene3D" id="3.40.50.1110">
    <property type="entry name" value="SGNH hydrolase"/>
    <property type="match status" value="1"/>
</dbReference>
<evidence type="ECO:0000313" key="4">
    <source>
        <dbReference type="EMBL" id="MBE7323040.1"/>
    </source>
</evidence>
<keyword evidence="1" id="KW-0378">Hydrolase</keyword>
<accession>A0ABR9RPF1</accession>
<evidence type="ECO:0000256" key="2">
    <source>
        <dbReference type="ARBA" id="ARBA00023326"/>
    </source>
</evidence>
<dbReference type="SUPFAM" id="SSF52266">
    <property type="entry name" value="SGNH hydrolase"/>
    <property type="match status" value="1"/>
</dbReference>
<protein>
    <recommendedName>
        <fullName evidence="3">Fibronectin type-III domain-containing protein</fullName>
    </recommendedName>
</protein>
<gene>
    <name evidence="4" type="ORF">IEQ44_00055</name>
</gene>
<dbReference type="InterPro" id="IPR036116">
    <property type="entry name" value="FN3_sf"/>
</dbReference>
<dbReference type="InterPro" id="IPR003961">
    <property type="entry name" value="FN3_dom"/>
</dbReference>
<feature type="domain" description="Fibronectin type-III" evidence="3">
    <location>
        <begin position="226"/>
        <end position="318"/>
    </location>
</feature>
<keyword evidence="2" id="KW-0119">Carbohydrate metabolism</keyword>
<keyword evidence="5" id="KW-1185">Reference proteome</keyword>
<proteinExistence type="predicted"/>
<organism evidence="4 5">
    <name type="scientific">Nocardioides malaquae</name>
    <dbReference type="NCBI Taxonomy" id="2773426"/>
    <lineage>
        <taxon>Bacteria</taxon>
        <taxon>Bacillati</taxon>
        <taxon>Actinomycetota</taxon>
        <taxon>Actinomycetes</taxon>
        <taxon>Propionibacteriales</taxon>
        <taxon>Nocardioidaceae</taxon>
        <taxon>Nocardioides</taxon>
    </lineage>
</organism>
<dbReference type="InterPro" id="IPR051532">
    <property type="entry name" value="Ester_Hydrolysis_Enzymes"/>
</dbReference>
<name>A0ABR9RPF1_9ACTN</name>
<dbReference type="Gene3D" id="2.60.40.10">
    <property type="entry name" value="Immunoglobulins"/>
    <property type="match status" value="1"/>
</dbReference>
<evidence type="ECO:0000259" key="3">
    <source>
        <dbReference type="PROSITE" id="PS50853"/>
    </source>
</evidence>
<comment type="caution">
    <text evidence="4">The sequence shown here is derived from an EMBL/GenBank/DDBJ whole genome shotgun (WGS) entry which is preliminary data.</text>
</comment>